<dbReference type="InterPro" id="IPR001921">
    <property type="entry name" value="Ribosomal_eL8_euk"/>
</dbReference>
<comment type="caution">
    <text evidence="9">The sequence shown here is derived from an EMBL/GenBank/DDBJ whole genome shotgun (WGS) entry which is preliminary data.</text>
</comment>
<protein>
    <recommendedName>
        <fullName evidence="8">Ribosomal protein eL8/eL30/eS12/Gadd45 domain-containing protein</fullName>
    </recommendedName>
</protein>
<dbReference type="PROSITE" id="PS50294">
    <property type="entry name" value="WD_REPEATS_REGION"/>
    <property type="match status" value="1"/>
</dbReference>
<dbReference type="InterPro" id="IPR040324">
    <property type="entry name" value="WDR44/Dgr2"/>
</dbReference>
<dbReference type="Gene3D" id="2.130.10.10">
    <property type="entry name" value="YVTN repeat-like/Quinoprotein amine dehydrogenase"/>
    <property type="match status" value="3"/>
</dbReference>
<dbReference type="InterPro" id="IPR004037">
    <property type="entry name" value="Ribosomal_eL8-like_CS"/>
</dbReference>
<dbReference type="EMBL" id="PEDP01000396">
    <property type="protein sequence ID" value="POS86157.1"/>
    <property type="molecule type" value="Genomic_DNA"/>
</dbReference>
<dbReference type="SMART" id="SM00320">
    <property type="entry name" value="WD40"/>
    <property type="match status" value="6"/>
</dbReference>
<dbReference type="PRINTS" id="PR00881">
    <property type="entry name" value="L7ARS6FAMILY"/>
</dbReference>
<dbReference type="InterPro" id="IPR018492">
    <property type="entry name" value="Ribosomal_eL8/Nhp2"/>
</dbReference>
<keyword evidence="3" id="KW-0677">Repeat</keyword>
<dbReference type="SUPFAM" id="SSF55315">
    <property type="entry name" value="L30e-like"/>
    <property type="match status" value="1"/>
</dbReference>
<dbReference type="PROSITE" id="PS01082">
    <property type="entry name" value="RIBOSOMAL_L7AE"/>
    <property type="match status" value="1"/>
</dbReference>
<evidence type="ECO:0000256" key="2">
    <source>
        <dbReference type="ARBA" id="ARBA00022574"/>
    </source>
</evidence>
<dbReference type="GO" id="GO:0042254">
    <property type="term" value="P:ribosome biogenesis"/>
    <property type="evidence" value="ECO:0007669"/>
    <property type="project" value="InterPro"/>
</dbReference>
<dbReference type="InterPro" id="IPR029064">
    <property type="entry name" value="Ribosomal_eL30-like_sf"/>
</dbReference>
<feature type="region of interest" description="Disordered" evidence="7">
    <location>
        <begin position="679"/>
        <end position="718"/>
    </location>
</feature>
<feature type="repeat" description="WD" evidence="6">
    <location>
        <begin position="259"/>
        <end position="300"/>
    </location>
</feature>
<dbReference type="AlphaFoldDB" id="A0A2S4PVX3"/>
<dbReference type="GO" id="GO:1990904">
    <property type="term" value="C:ribonucleoprotein complex"/>
    <property type="evidence" value="ECO:0007669"/>
    <property type="project" value="UniProtKB-KW"/>
</dbReference>
<dbReference type="Gene3D" id="3.30.1330.30">
    <property type="match status" value="1"/>
</dbReference>
<keyword evidence="4" id="KW-0689">Ribosomal protein</keyword>
<comment type="similarity">
    <text evidence="1">Belongs to the eukaryotic ribosomal protein eL8 family.</text>
</comment>
<dbReference type="FunFam" id="3.30.1330.30:FF:000003">
    <property type="entry name" value="60S ribosomal protein L7a"/>
    <property type="match status" value="1"/>
</dbReference>
<dbReference type="InterPro" id="IPR004038">
    <property type="entry name" value="Ribosomal_eL8/eL30/eS12/Gad45"/>
</dbReference>
<dbReference type="PANTHER" id="PTHR14221:SF0">
    <property type="entry name" value="WD REPEAT-CONTAINING PROTEIN 44"/>
    <property type="match status" value="1"/>
</dbReference>
<dbReference type="PRINTS" id="PR00882">
    <property type="entry name" value="RIBOSOMALL7A"/>
</dbReference>
<feature type="compositionally biased region" description="Basic and acidic residues" evidence="7">
    <location>
        <begin position="840"/>
        <end position="863"/>
    </location>
</feature>
<dbReference type="OrthoDB" id="1932312at2759"/>
<evidence type="ECO:0000256" key="4">
    <source>
        <dbReference type="ARBA" id="ARBA00022980"/>
    </source>
</evidence>
<evidence type="ECO:0000259" key="8">
    <source>
        <dbReference type="Pfam" id="PF01248"/>
    </source>
</evidence>
<dbReference type="Proteomes" id="UP000237438">
    <property type="component" value="Unassembled WGS sequence"/>
</dbReference>
<dbReference type="InterPro" id="IPR001680">
    <property type="entry name" value="WD40_rpt"/>
</dbReference>
<dbReference type="SUPFAM" id="SSF50978">
    <property type="entry name" value="WD40 repeat-like"/>
    <property type="match status" value="1"/>
</dbReference>
<evidence type="ECO:0000256" key="7">
    <source>
        <dbReference type="SAM" id="MobiDB-lite"/>
    </source>
</evidence>
<keyword evidence="5" id="KW-0687">Ribonucleoprotein</keyword>
<feature type="region of interest" description="Disordered" evidence="7">
    <location>
        <begin position="731"/>
        <end position="754"/>
    </location>
</feature>
<gene>
    <name evidence="9" type="ORF">EPUL_002595</name>
</gene>
<feature type="region of interest" description="Disordered" evidence="7">
    <location>
        <begin position="796"/>
        <end position="883"/>
    </location>
</feature>
<keyword evidence="10" id="KW-1185">Reference proteome</keyword>
<proteinExistence type="inferred from homology"/>
<dbReference type="GO" id="GO:0005840">
    <property type="term" value="C:ribosome"/>
    <property type="evidence" value="ECO:0007669"/>
    <property type="project" value="UniProtKB-KW"/>
</dbReference>
<dbReference type="InterPro" id="IPR036322">
    <property type="entry name" value="WD40_repeat_dom_sf"/>
</dbReference>
<evidence type="ECO:0000256" key="6">
    <source>
        <dbReference type="PROSITE-ProRule" id="PRU00221"/>
    </source>
</evidence>
<reference evidence="9 10" key="1">
    <citation type="submission" date="2017-10" db="EMBL/GenBank/DDBJ databases">
        <title>Development of genomic resources for the powdery mildew, Erysiphe pulchra.</title>
        <authorList>
            <person name="Wadl P.A."/>
            <person name="Mack B.M."/>
            <person name="Moore G."/>
            <person name="Beltz S.B."/>
        </authorList>
    </citation>
    <scope>NUCLEOTIDE SEQUENCE [LARGE SCALE GENOMIC DNA]</scope>
    <source>
        <strain evidence="9">Cflorida</strain>
    </source>
</reference>
<feature type="repeat" description="WD" evidence="6">
    <location>
        <begin position="331"/>
        <end position="371"/>
    </location>
</feature>
<name>A0A2S4PVX3_9PEZI</name>
<sequence length="1193" mass="132907">MSKRPKTLEINVTSDQNERNVTNKLDLSPGLVHQAQSNCPASSEGNILGIVCTPLPKSDIIPTFSKSNLHSEDQDEENLLPHLAQTTTAANNSSQKLSRQGKVEKAVKKRFTDAENLMTQIIPQVEVPLQVSTGTMYQQDTLPQNEKMKRVSFLSRLAIKGGKKKESPENSDKVHNDTLIEGMNAHVFSSSVNASGFVPQYKEPPSYIRVRSCNKKRKVFDHMFLAQELCGDYSPKKEVRPESLQSRDSLENDKIHSAMPKSGKAIWAMEFSLDGKYLAAAGCDQIVRVWTVLSNPDERRTYELEEDASLETTECERPSAPVFKTKPIREYVGHSGDILDIDWSKNNFLLTSSLDKMVKLWHPSRQECLTTFSQKELITSISFHPTDDRFFLSGSLDCILRLWSIPERIVVFSCETQDPITAVAFTPNGSIAISGGSSGLCHFYDIDQENGLKLSNQIHVRSSRGKNSKGSKITGIKTLFLSIDDQDTGDVNVLITSNDSRIRLYKLKDKRLVIKFKGHQNSHSQIKASFSCDGRFVICGSEDRKTYIWGVKPKDSDPKELPLMEMFTAHSSIVTTAIFAPAATRQLLSGSGDPIYDICNPPPVTLLSLEEHSTGAPESCENSSPITTSKKTEVSSTYLARTSHDDGPIIMTSDLNGSVKCFRIDCAFGKRHHWDTSSAFSRKGSSIRRSNSFMTQLSTSSRAGSIEKPSTRTPISRQSFLSWRGKASDEIIQNSQREESITPEKTAPKSNQHLSLLTSQTYLGNNRSEKPPNMPTLKGKLIPASKSVYNLARSATLPTPGFSLTDSTESDELTNRSNQITKPGLFWNKSTRQSSLTSRTGHDTERKGSEKEYSKENDYEKTLKGGNFTDASSVEENRSDTSDLKNGHLCCEMCDGKNFRTRKISGKGLVMVCVHCGVILAEFWDIYMAIQEPELSYLISSLWIGLLGLLYRFGPPFLPPKSGKKAAPAPFPQSKAGSKKVAKNPLIERRSRNFGIGQNVQPRRNLSRMVKWPEYIRLQRKRKILNLRLKVPPAIAQFQNVLDRNTAAKTFSLLNKYRPESKAEKKERLLKEATAIKEGNKEDVSKKPYTVKYGLNHVVGLVENKKASLVIIPNDVDPIELVIFLPALCRKMGVPYAIIKGKARLGTVVHKKTAAVLALTEVRSEDKSELSKLIQAIKEATPKNMKKLNVNGA</sequence>
<dbReference type="Pfam" id="PF01248">
    <property type="entry name" value="Ribosomal_L7Ae"/>
    <property type="match status" value="1"/>
</dbReference>
<feature type="domain" description="Ribosomal protein eL8/eL30/eS12/Gadd45" evidence="8">
    <location>
        <begin position="1083"/>
        <end position="1170"/>
    </location>
</feature>
<feature type="compositionally biased region" description="Polar residues" evidence="7">
    <location>
        <begin position="679"/>
        <end position="703"/>
    </location>
</feature>
<dbReference type="PROSITE" id="PS50082">
    <property type="entry name" value="WD_REPEATS_2"/>
    <property type="match status" value="3"/>
</dbReference>
<feature type="compositionally biased region" description="Polar residues" evidence="7">
    <location>
        <begin position="828"/>
        <end position="839"/>
    </location>
</feature>
<dbReference type="Pfam" id="PF00400">
    <property type="entry name" value="WD40"/>
    <property type="match status" value="5"/>
</dbReference>
<accession>A0A2S4PVX3</accession>
<dbReference type="PANTHER" id="PTHR14221">
    <property type="entry name" value="WD REPEAT DOMAIN 44"/>
    <property type="match status" value="1"/>
</dbReference>
<dbReference type="InterPro" id="IPR015943">
    <property type="entry name" value="WD40/YVTN_repeat-like_dom_sf"/>
</dbReference>
<organism evidence="9 10">
    <name type="scientific">Erysiphe pulchra</name>
    <dbReference type="NCBI Taxonomy" id="225359"/>
    <lineage>
        <taxon>Eukaryota</taxon>
        <taxon>Fungi</taxon>
        <taxon>Dikarya</taxon>
        <taxon>Ascomycota</taxon>
        <taxon>Pezizomycotina</taxon>
        <taxon>Leotiomycetes</taxon>
        <taxon>Erysiphales</taxon>
        <taxon>Erysiphaceae</taxon>
        <taxon>Erysiphe</taxon>
    </lineage>
</organism>
<feature type="repeat" description="WD" evidence="6">
    <location>
        <begin position="371"/>
        <end position="405"/>
    </location>
</feature>
<keyword evidence="2 6" id="KW-0853">WD repeat</keyword>
<dbReference type="STRING" id="225359.A0A2S4PVX3"/>
<evidence type="ECO:0000256" key="1">
    <source>
        <dbReference type="ARBA" id="ARBA00007337"/>
    </source>
</evidence>
<evidence type="ECO:0000256" key="5">
    <source>
        <dbReference type="ARBA" id="ARBA00023274"/>
    </source>
</evidence>
<evidence type="ECO:0000313" key="10">
    <source>
        <dbReference type="Proteomes" id="UP000237438"/>
    </source>
</evidence>
<feature type="non-terminal residue" evidence="9">
    <location>
        <position position="1193"/>
    </location>
</feature>
<evidence type="ECO:0000256" key="3">
    <source>
        <dbReference type="ARBA" id="ARBA00022737"/>
    </source>
</evidence>
<evidence type="ECO:0000313" key="9">
    <source>
        <dbReference type="EMBL" id="POS86157.1"/>
    </source>
</evidence>